<dbReference type="EMBL" id="CM029050">
    <property type="protein sequence ID" value="KAG2564885.1"/>
    <property type="molecule type" value="Genomic_DNA"/>
</dbReference>
<dbReference type="SUPFAM" id="SSF48371">
    <property type="entry name" value="ARM repeat"/>
    <property type="match status" value="1"/>
</dbReference>
<comment type="caution">
    <text evidence="1">The sequence shown here is derived from an EMBL/GenBank/DDBJ whole genome shotgun (WGS) entry which is preliminary data.</text>
</comment>
<reference evidence="1 2" key="1">
    <citation type="submission" date="2020-05" db="EMBL/GenBank/DDBJ databases">
        <title>WGS assembly of Panicum virgatum.</title>
        <authorList>
            <person name="Lovell J.T."/>
            <person name="Jenkins J."/>
            <person name="Shu S."/>
            <person name="Juenger T.E."/>
            <person name="Schmutz J."/>
        </authorList>
    </citation>
    <scope>NUCLEOTIDE SEQUENCE [LARGE SCALE GENOMIC DNA]</scope>
    <source>
        <strain evidence="1">AP13</strain>
        <strain evidence="2">cv. AP13</strain>
    </source>
</reference>
<dbReference type="GO" id="GO:0006886">
    <property type="term" value="P:intracellular protein transport"/>
    <property type="evidence" value="ECO:0007669"/>
    <property type="project" value="InterPro"/>
</dbReference>
<dbReference type="PANTHER" id="PTHR10635:SF3">
    <property type="entry name" value="COATOMER SUBUNIT BETA-1"/>
    <property type="match status" value="1"/>
</dbReference>
<dbReference type="InterPro" id="IPR016024">
    <property type="entry name" value="ARM-type_fold"/>
</dbReference>
<name>A0A8T0PUX9_PANVG</name>
<dbReference type="GO" id="GO:0030126">
    <property type="term" value="C:COPI vesicle coat"/>
    <property type="evidence" value="ECO:0007669"/>
    <property type="project" value="TreeGrafter"/>
</dbReference>
<dbReference type="Proteomes" id="UP000823388">
    <property type="component" value="Chromosome 7N"/>
</dbReference>
<dbReference type="EMBL" id="CM029050">
    <property type="protein sequence ID" value="KAG2564884.1"/>
    <property type="molecule type" value="Genomic_DNA"/>
</dbReference>
<dbReference type="GO" id="GO:0006888">
    <property type="term" value="P:endoplasmic reticulum to Golgi vesicle-mediated transport"/>
    <property type="evidence" value="ECO:0007669"/>
    <property type="project" value="TreeGrafter"/>
</dbReference>
<proteinExistence type="predicted"/>
<protein>
    <recommendedName>
        <fullName evidence="3">Clathrin/coatomer adaptor adaptin-like N-terminal domain-containing protein</fullName>
    </recommendedName>
</protein>
<dbReference type="Gene3D" id="1.25.10.10">
    <property type="entry name" value="Leucine-rich Repeat Variant"/>
    <property type="match status" value="1"/>
</dbReference>
<evidence type="ECO:0000313" key="1">
    <source>
        <dbReference type="EMBL" id="KAG2564885.1"/>
    </source>
</evidence>
<evidence type="ECO:0008006" key="3">
    <source>
        <dbReference type="Google" id="ProtNLM"/>
    </source>
</evidence>
<dbReference type="AlphaFoldDB" id="A0A8T0PUX9"/>
<dbReference type="GO" id="GO:0006891">
    <property type="term" value="P:intra-Golgi vesicle-mediated transport"/>
    <property type="evidence" value="ECO:0007669"/>
    <property type="project" value="TreeGrafter"/>
</dbReference>
<gene>
    <name evidence="1" type="ORF">PVAP13_7NG105800</name>
</gene>
<dbReference type="OrthoDB" id="668263at2759"/>
<sequence length="506" mass="55845">MAMENTAPCDDFLMIMADLESENPVANVAAINHASALIARGKLPESLLLCRLIAGLASNLAKPHHEVIVKKDVYSILKAIRDVIISNYMNMDSACDEALHAIRCCFMDEFFRHIQHNPRMVRLWTVQDQLTALKTLCTFFRSSPENINDTSCVAAFASLMLSPHVTVVRACAGTLPSLSIVPGFAFALARAYCNLLEVFPPQSSLQISSAVLVLDRLKQISMTLVDHPRFDELALDVLGALANPNFAVRKKVLNLVVSFLTPGNVGDVLRILMNALDLAATSDIPNEYQKMLDEAITECHSAYRESIMQIILDPKYLVFINCIRYMKDIMDCNPLLGPQLLKGLLRALRHVRSSPVCAAAVWAISVCSDSLLETRGAMVAISPLFKDLLDRRDLEKLIIGGGEVEHEYMLASDCYGIKEGDAQEQPLQPWLMEMEELLFVHIGLTRQADGSYAIASSSQSSASSEDVPSLNHTDNLAFVVQSGDVLLADFVESMLSKLVDEDEEEQ</sequence>
<dbReference type="EMBL" id="CM029050">
    <property type="protein sequence ID" value="KAG2564886.1"/>
    <property type="molecule type" value="Genomic_DNA"/>
</dbReference>
<organism evidence="1 2">
    <name type="scientific">Panicum virgatum</name>
    <name type="common">Blackwell switchgrass</name>
    <dbReference type="NCBI Taxonomy" id="38727"/>
    <lineage>
        <taxon>Eukaryota</taxon>
        <taxon>Viridiplantae</taxon>
        <taxon>Streptophyta</taxon>
        <taxon>Embryophyta</taxon>
        <taxon>Tracheophyta</taxon>
        <taxon>Spermatophyta</taxon>
        <taxon>Magnoliopsida</taxon>
        <taxon>Liliopsida</taxon>
        <taxon>Poales</taxon>
        <taxon>Poaceae</taxon>
        <taxon>PACMAD clade</taxon>
        <taxon>Panicoideae</taxon>
        <taxon>Panicodae</taxon>
        <taxon>Paniceae</taxon>
        <taxon>Panicinae</taxon>
        <taxon>Panicum</taxon>
        <taxon>Panicum sect. Hiantes</taxon>
    </lineage>
</organism>
<dbReference type="InterPro" id="IPR011989">
    <property type="entry name" value="ARM-like"/>
</dbReference>
<evidence type="ECO:0000313" key="2">
    <source>
        <dbReference type="Proteomes" id="UP000823388"/>
    </source>
</evidence>
<accession>A0A8T0PUX9</accession>
<dbReference type="PANTHER" id="PTHR10635">
    <property type="entry name" value="COATOMER SUBUNIT BETA"/>
    <property type="match status" value="1"/>
</dbReference>
<keyword evidence="2" id="KW-1185">Reference proteome</keyword>
<dbReference type="InterPro" id="IPR016460">
    <property type="entry name" value="COPB1"/>
</dbReference>